<proteinExistence type="predicted"/>
<evidence type="ECO:0000313" key="2">
    <source>
        <dbReference type="Proteomes" id="UP000315289"/>
    </source>
</evidence>
<protein>
    <submittedName>
        <fullName evidence="1">Uncharacterized protein</fullName>
    </submittedName>
</protein>
<dbReference type="AlphaFoldDB" id="A0A557SVH3"/>
<name>A0A557SVH3_9ARCH</name>
<keyword evidence="2" id="KW-1185">Reference proteome</keyword>
<sequence length="38" mass="4326">MELIVHRFDPRPNDQSPFTLLLTKGTEVIGYNFQCGST</sequence>
<evidence type="ECO:0000313" key="1">
    <source>
        <dbReference type="EMBL" id="TVP40607.1"/>
    </source>
</evidence>
<dbReference type="Proteomes" id="UP000315289">
    <property type="component" value="Unassembled WGS sequence"/>
</dbReference>
<organism evidence="1 2">
    <name type="scientific">Candidatus Nitrosocosmicus arcticus</name>
    <dbReference type="NCBI Taxonomy" id="2035267"/>
    <lineage>
        <taxon>Archaea</taxon>
        <taxon>Nitrososphaerota</taxon>
        <taxon>Nitrososphaeria</taxon>
        <taxon>Nitrososphaerales</taxon>
        <taxon>Nitrososphaeraceae</taxon>
        <taxon>Candidatus Nitrosocosmicus</taxon>
    </lineage>
</organism>
<dbReference type="EMBL" id="VOAH01000007">
    <property type="protein sequence ID" value="TVP40607.1"/>
    <property type="molecule type" value="Genomic_DNA"/>
</dbReference>
<accession>A0A557SVH3</accession>
<reference evidence="1 2" key="1">
    <citation type="journal article" date="2019" name="Front. Microbiol.">
        <title>Ammonia Oxidation by the Arctic Terrestrial Thaumarchaeote Candidatus Nitrosocosmicus arcticus Is Stimulated by Increasing Temperatures.</title>
        <authorList>
            <person name="Alves R.J.E."/>
            <person name="Kerou M."/>
            <person name="Zappe A."/>
            <person name="Bittner R."/>
            <person name="Abby S.S."/>
            <person name="Schmidt H.A."/>
            <person name="Pfeifer K."/>
            <person name="Schleper C."/>
        </authorList>
    </citation>
    <scope>NUCLEOTIDE SEQUENCE [LARGE SCALE GENOMIC DNA]</scope>
    <source>
        <strain evidence="1 2">Kfb</strain>
    </source>
</reference>
<comment type="caution">
    <text evidence="1">The sequence shown here is derived from an EMBL/GenBank/DDBJ whole genome shotgun (WGS) entry which is preliminary data.</text>
</comment>
<gene>
    <name evidence="1" type="ORF">NARC_70189</name>
</gene>